<evidence type="ECO:0000256" key="2">
    <source>
        <dbReference type="ARBA" id="ARBA00023121"/>
    </source>
</evidence>
<keyword evidence="3" id="KW-0472">Membrane</keyword>
<gene>
    <name evidence="5" type="ORF">KUTeg_017054</name>
</gene>
<reference evidence="5 6" key="1">
    <citation type="submission" date="2022-12" db="EMBL/GenBank/DDBJ databases">
        <title>Chromosome-level genome of Tegillarca granosa.</title>
        <authorList>
            <person name="Kim J."/>
        </authorList>
    </citation>
    <scope>NUCLEOTIDE SEQUENCE [LARGE SCALE GENOMIC DNA]</scope>
    <source>
        <strain evidence="5">Teg-2019</strain>
        <tissue evidence="5">Adductor muscle</tissue>
    </source>
</reference>
<keyword evidence="4" id="KW-0175">Coiled coil</keyword>
<protein>
    <submittedName>
        <fullName evidence="5">Uncharacterized protein</fullName>
    </submittedName>
</protein>
<evidence type="ECO:0000313" key="6">
    <source>
        <dbReference type="Proteomes" id="UP001217089"/>
    </source>
</evidence>
<feature type="coiled-coil region" evidence="4">
    <location>
        <begin position="116"/>
        <end position="185"/>
    </location>
</feature>
<name>A0ABQ9ENJ2_TEGGR</name>
<dbReference type="SUPFAM" id="SSF103657">
    <property type="entry name" value="BAR/IMD domain-like"/>
    <property type="match status" value="1"/>
</dbReference>
<proteinExistence type="predicted"/>
<keyword evidence="6" id="KW-1185">Reference proteome</keyword>
<evidence type="ECO:0000256" key="1">
    <source>
        <dbReference type="ARBA" id="ARBA00004184"/>
    </source>
</evidence>
<comment type="subcellular location">
    <subcellularLocation>
        <location evidence="1">Endomembrane system</location>
        <topology evidence="1">Peripheral membrane protein</topology>
    </subcellularLocation>
</comment>
<evidence type="ECO:0000256" key="3">
    <source>
        <dbReference type="ARBA" id="ARBA00023136"/>
    </source>
</evidence>
<evidence type="ECO:0000313" key="5">
    <source>
        <dbReference type="EMBL" id="KAJ8306509.1"/>
    </source>
</evidence>
<dbReference type="PANTHER" id="PTHR45949:SF2">
    <property type="entry name" value="SORTING NEXIN-4"/>
    <property type="match status" value="1"/>
</dbReference>
<evidence type="ECO:0000256" key="4">
    <source>
        <dbReference type="SAM" id="Coils"/>
    </source>
</evidence>
<sequence>MSASYMMKNRSPEFTIMHDYVQSFMDKLGVLERIAARVSKEQTEYLTDLSDWGPIFTLWSNSEDQLVTSLLAMSSTVEKCCEALKEVIESTDDHFTQPLKEYVLYCEAIKAVLRKRDAIQSEYDLTIEELNKKKDEKESVKISDQTYSIGAFLGKDPEDVKQQKQEKLEQQIIDLTKQMENLNDKTTCADTDLRADMERWHKTKQKDLKEIFMDAADRQVQYYEK</sequence>
<dbReference type="EMBL" id="JARBDR010000813">
    <property type="protein sequence ID" value="KAJ8306509.1"/>
    <property type="molecule type" value="Genomic_DNA"/>
</dbReference>
<dbReference type="Proteomes" id="UP001217089">
    <property type="component" value="Unassembled WGS sequence"/>
</dbReference>
<organism evidence="5 6">
    <name type="scientific">Tegillarca granosa</name>
    <name type="common">Malaysian cockle</name>
    <name type="synonym">Anadara granosa</name>
    <dbReference type="NCBI Taxonomy" id="220873"/>
    <lineage>
        <taxon>Eukaryota</taxon>
        <taxon>Metazoa</taxon>
        <taxon>Spiralia</taxon>
        <taxon>Lophotrochozoa</taxon>
        <taxon>Mollusca</taxon>
        <taxon>Bivalvia</taxon>
        <taxon>Autobranchia</taxon>
        <taxon>Pteriomorphia</taxon>
        <taxon>Arcoida</taxon>
        <taxon>Arcoidea</taxon>
        <taxon>Arcidae</taxon>
        <taxon>Tegillarca</taxon>
    </lineage>
</organism>
<dbReference type="PANTHER" id="PTHR45949">
    <property type="entry name" value="SORTING NEXIN-4"/>
    <property type="match status" value="1"/>
</dbReference>
<dbReference type="Gene3D" id="1.20.1270.60">
    <property type="entry name" value="Arfaptin homology (AH) domain/BAR domain"/>
    <property type="match status" value="1"/>
</dbReference>
<keyword evidence="2" id="KW-0446">Lipid-binding</keyword>
<dbReference type="InterPro" id="IPR027267">
    <property type="entry name" value="AH/BAR_dom_sf"/>
</dbReference>
<accession>A0ABQ9ENJ2</accession>
<feature type="non-terminal residue" evidence="5">
    <location>
        <position position="225"/>
    </location>
</feature>
<comment type="caution">
    <text evidence="5">The sequence shown here is derived from an EMBL/GenBank/DDBJ whole genome shotgun (WGS) entry which is preliminary data.</text>
</comment>